<dbReference type="SUPFAM" id="SSF81383">
    <property type="entry name" value="F-box domain"/>
    <property type="match status" value="1"/>
</dbReference>
<dbReference type="InterPro" id="IPR001810">
    <property type="entry name" value="F-box_dom"/>
</dbReference>
<dbReference type="InterPro" id="IPR053781">
    <property type="entry name" value="F-box_AtFBL13-like"/>
</dbReference>
<dbReference type="CDD" id="cd22160">
    <property type="entry name" value="F-box_AtFBL13-like"/>
    <property type="match status" value="1"/>
</dbReference>
<keyword evidence="3" id="KW-1185">Reference proteome</keyword>
<organism evidence="2 3">
    <name type="scientific">Arabidopsis arenosa</name>
    <name type="common">Sand rock-cress</name>
    <name type="synonym">Cardaminopsis arenosa</name>
    <dbReference type="NCBI Taxonomy" id="38785"/>
    <lineage>
        <taxon>Eukaryota</taxon>
        <taxon>Viridiplantae</taxon>
        <taxon>Streptophyta</taxon>
        <taxon>Embryophyta</taxon>
        <taxon>Tracheophyta</taxon>
        <taxon>Spermatophyta</taxon>
        <taxon>Magnoliopsida</taxon>
        <taxon>eudicotyledons</taxon>
        <taxon>Gunneridae</taxon>
        <taxon>Pentapetalae</taxon>
        <taxon>rosids</taxon>
        <taxon>malvids</taxon>
        <taxon>Brassicales</taxon>
        <taxon>Brassicaceae</taxon>
        <taxon>Camelineae</taxon>
        <taxon>Arabidopsis</taxon>
    </lineage>
</organism>
<dbReference type="EMBL" id="LR999455">
    <property type="protein sequence ID" value="CAE6080221.1"/>
    <property type="molecule type" value="Genomic_DNA"/>
</dbReference>
<evidence type="ECO:0000313" key="2">
    <source>
        <dbReference type="EMBL" id="CAE6080221.1"/>
    </source>
</evidence>
<evidence type="ECO:0000313" key="3">
    <source>
        <dbReference type="Proteomes" id="UP000682877"/>
    </source>
</evidence>
<name>A0A8S2AH14_ARAAE</name>
<dbReference type="SUPFAM" id="SSF52047">
    <property type="entry name" value="RNI-like"/>
    <property type="match status" value="1"/>
</dbReference>
<dbReference type="InterPro" id="IPR036047">
    <property type="entry name" value="F-box-like_dom_sf"/>
</dbReference>
<dbReference type="Proteomes" id="UP000682877">
    <property type="component" value="Chromosome 5"/>
</dbReference>
<dbReference type="Gene3D" id="3.80.10.10">
    <property type="entry name" value="Ribonuclease Inhibitor"/>
    <property type="match status" value="1"/>
</dbReference>
<dbReference type="Pfam" id="PF00646">
    <property type="entry name" value="F-box"/>
    <property type="match status" value="1"/>
</dbReference>
<sequence length="463" mass="53259">MDSGSPPVDIISTLSDCLLVLIISFLPFKDALKTSMLSKRWRYLYREVRNICFRESEMVTFAGNHIDQYYQRAQLVAYMVGWVDNFTGGVIESFELCLSNSYSFEQSVTRLIEFAVSKNVKHLILDLSERRWRVRDDAVALELGLIQVPESFYKLTTLVTLKLFGCRFNPSRLANPGSVKILCFRWIRLENISALIAKAPFLETLIMKNCWEIGLEAITGFNDRVRKVVFKNCVFSVEKSTLDVPNIQIFKYFGKVHHFEFVSAIRGMDEAYLDFGEASEYNVGTGTQLCTLLYHLRSARTFTVCPYLLQVIQESEDSVRLKERMETRQLVLKSALEPNEFIGIRFMINSCPCLETLSFQMVDPRLIDMMVPQFDPEAYWVDNISHKCLKRTLKKVEVWSFSGGSYELHVLKYLIRYGRVLERVDLYLPIGLDEDQMHSARAAADTVGTEFEAASSNLNISLH</sequence>
<evidence type="ECO:0000259" key="1">
    <source>
        <dbReference type="Pfam" id="PF00646"/>
    </source>
</evidence>
<dbReference type="Gene3D" id="1.20.1280.50">
    <property type="match status" value="1"/>
</dbReference>
<dbReference type="PANTHER" id="PTHR31900">
    <property type="entry name" value="F-BOX/RNI SUPERFAMILY PROTEIN-RELATED"/>
    <property type="match status" value="1"/>
</dbReference>
<dbReference type="PANTHER" id="PTHR31900:SF34">
    <property type="entry name" value="EMB|CAB62440.1-RELATED"/>
    <property type="match status" value="1"/>
</dbReference>
<dbReference type="AlphaFoldDB" id="A0A8S2AH14"/>
<proteinExistence type="predicted"/>
<protein>
    <recommendedName>
        <fullName evidence="1">F-box domain-containing protein</fullName>
    </recommendedName>
</protein>
<reference evidence="2" key="1">
    <citation type="submission" date="2021-01" db="EMBL/GenBank/DDBJ databases">
        <authorList>
            <person name="Bezrukov I."/>
        </authorList>
    </citation>
    <scope>NUCLEOTIDE SEQUENCE</scope>
</reference>
<accession>A0A8S2AH14</accession>
<dbReference type="InterPro" id="IPR050232">
    <property type="entry name" value="FBL13/AtMIF1-like"/>
</dbReference>
<feature type="domain" description="F-box" evidence="1">
    <location>
        <begin position="11"/>
        <end position="44"/>
    </location>
</feature>
<gene>
    <name evidence="2" type="ORF">AARE701A_LOCUS14032</name>
</gene>
<dbReference type="InterPro" id="IPR032675">
    <property type="entry name" value="LRR_dom_sf"/>
</dbReference>